<comment type="caution">
    <text evidence="1">The sequence shown here is derived from an EMBL/GenBank/DDBJ whole genome shotgun (WGS) entry which is preliminary data.</text>
</comment>
<organism evidence="1 2">
    <name type="scientific">Bacteroides graminisolvens</name>
    <dbReference type="NCBI Taxonomy" id="477666"/>
    <lineage>
        <taxon>Bacteria</taxon>
        <taxon>Pseudomonadati</taxon>
        <taxon>Bacteroidota</taxon>
        <taxon>Bacteroidia</taxon>
        <taxon>Bacteroidales</taxon>
        <taxon>Bacteroidaceae</taxon>
        <taxon>Bacteroides</taxon>
    </lineage>
</organism>
<reference evidence="1 2" key="1">
    <citation type="journal article" date="2018" name="Nat. Biotechnol.">
        <title>A standardized bacterial taxonomy based on genome phylogeny substantially revises the tree of life.</title>
        <authorList>
            <person name="Parks D.H."/>
            <person name="Chuvochina M."/>
            <person name="Waite D.W."/>
            <person name="Rinke C."/>
            <person name="Skarshewski A."/>
            <person name="Chaumeil P.A."/>
            <person name="Hugenholtz P."/>
        </authorList>
    </citation>
    <scope>NUCLEOTIDE SEQUENCE [LARGE SCALE GENOMIC DNA]</scope>
    <source>
        <strain evidence="1">UBA9667</strain>
    </source>
</reference>
<evidence type="ECO:0008006" key="3">
    <source>
        <dbReference type="Google" id="ProtNLM"/>
    </source>
</evidence>
<sequence>MSKMNLTKWGVIAVALLTYLMPSEVKAQDKVEVSLGADLVSGYVWRGQDLGGVSLQPSISISKGGLSLTGWGSVGLEKTDTREFDLTLGYSTGGLSLAFTDYWFNYYGSESKYFDYGAHSTVHVFEATIGYDFGPLALSWNTNLGGADGVKANGDRAYSSYFEASAPFKLGGVDCSAEIGATPWENTFYGASGFAVTNIAFKGTKEIKVTDSFTLPVFAKAIWNPCSDKAYLTFGMTF</sequence>
<evidence type="ECO:0000313" key="2">
    <source>
        <dbReference type="Proteomes" id="UP000263098"/>
    </source>
</evidence>
<proteinExistence type="predicted"/>
<gene>
    <name evidence="1" type="ORF">DHW31_01135</name>
</gene>
<evidence type="ECO:0000313" key="1">
    <source>
        <dbReference type="EMBL" id="HCK23384.1"/>
    </source>
</evidence>
<protein>
    <recommendedName>
        <fullName evidence="3">FrrB</fullName>
    </recommendedName>
</protein>
<dbReference type="Proteomes" id="UP000263098">
    <property type="component" value="Unassembled WGS sequence"/>
</dbReference>
<dbReference type="SUPFAM" id="SSF56935">
    <property type="entry name" value="Porins"/>
    <property type="match status" value="1"/>
</dbReference>
<accession>A0A3D2SC20</accession>
<dbReference type="EMBL" id="DPVG01000040">
    <property type="protein sequence ID" value="HCK23384.1"/>
    <property type="molecule type" value="Genomic_DNA"/>
</dbReference>
<dbReference type="AlphaFoldDB" id="A0A3D2SC20"/>
<name>A0A3D2SC20_9BACE</name>